<keyword evidence="1" id="KW-1133">Transmembrane helix</keyword>
<reference evidence="4 5" key="1">
    <citation type="journal article" date="2019" name="Nat. Med.">
        <title>A library of human gut bacterial isolates paired with longitudinal multiomics data enables mechanistic microbiome research.</title>
        <authorList>
            <person name="Poyet M."/>
            <person name="Groussin M."/>
            <person name="Gibbons S.M."/>
            <person name="Avila-Pacheco J."/>
            <person name="Jiang X."/>
            <person name="Kearney S.M."/>
            <person name="Perrotta A.R."/>
            <person name="Berdy B."/>
            <person name="Zhao S."/>
            <person name="Lieberman T.D."/>
            <person name="Swanson P.K."/>
            <person name="Smith M."/>
            <person name="Roesemann S."/>
            <person name="Alexander J.E."/>
            <person name="Rich S.A."/>
            <person name="Livny J."/>
            <person name="Vlamakis H."/>
            <person name="Clish C."/>
            <person name="Bullock K."/>
            <person name="Deik A."/>
            <person name="Scott J."/>
            <person name="Pierce K.A."/>
            <person name="Xavier R.J."/>
            <person name="Alm E.J."/>
        </authorList>
    </citation>
    <scope>NUCLEOTIDE SEQUENCE [LARGE SCALE GENOMIC DNA]</scope>
    <source>
        <strain evidence="2 4">BIOML-A4</strain>
        <strain evidence="3 5">BIOML-A5</strain>
    </source>
</reference>
<evidence type="ECO:0000313" key="2">
    <source>
        <dbReference type="EMBL" id="MSA89867.1"/>
    </source>
</evidence>
<dbReference type="OrthoDB" id="1654627at2"/>
<sequence length="169" mass="18870">MFPAATMSVKQIARIAMMAAMMAVVFTMFSQVLYLEAITLTIAVLALTFDRREVFYAALVFTLVNMLVQGVSIWTFAYCLIYPVYAVVFGSLKAKLLQHRWAAVVLVGFCSFATGQLLDLPFIVFSPKVTLIYIVMGLKTSLVQGLLSALEALFLLDPLIDRLEKLERK</sequence>
<proteinExistence type="predicted"/>
<dbReference type="RefSeq" id="WP_147612150.1">
    <property type="nucleotide sequence ID" value="NZ_AP031450.1"/>
</dbReference>
<comment type="caution">
    <text evidence="2">The sequence shown here is derived from an EMBL/GenBank/DDBJ whole genome shotgun (WGS) entry which is preliminary data.</text>
</comment>
<keyword evidence="1" id="KW-0472">Membrane</keyword>
<evidence type="ECO:0000313" key="4">
    <source>
        <dbReference type="Proteomes" id="UP000433575"/>
    </source>
</evidence>
<organism evidence="2 4">
    <name type="scientific">Holdemania massiliensis</name>
    <dbReference type="NCBI Taxonomy" id="1468449"/>
    <lineage>
        <taxon>Bacteria</taxon>
        <taxon>Bacillati</taxon>
        <taxon>Bacillota</taxon>
        <taxon>Erysipelotrichia</taxon>
        <taxon>Erysipelotrichales</taxon>
        <taxon>Erysipelotrichaceae</taxon>
        <taxon>Holdemania</taxon>
    </lineage>
</organism>
<dbReference type="AlphaFoldDB" id="A0A6N7S7K5"/>
<dbReference type="Proteomes" id="UP000480929">
    <property type="component" value="Unassembled WGS sequence"/>
</dbReference>
<keyword evidence="5" id="KW-1185">Reference proteome</keyword>
<dbReference type="Proteomes" id="UP000433575">
    <property type="component" value="Unassembled WGS sequence"/>
</dbReference>
<feature type="transmembrane region" description="Helical" evidence="1">
    <location>
        <begin position="54"/>
        <end position="81"/>
    </location>
</feature>
<dbReference type="Gene3D" id="1.10.1760.20">
    <property type="match status" value="1"/>
</dbReference>
<dbReference type="EMBL" id="WKPI01000019">
    <property type="protein sequence ID" value="MSC33622.1"/>
    <property type="molecule type" value="Genomic_DNA"/>
</dbReference>
<gene>
    <name evidence="3" type="ORF">GKD88_10870</name>
    <name evidence="2" type="ORF">GKE08_11070</name>
</gene>
<name>A0A6N7S7K5_9FIRM</name>
<dbReference type="GeneID" id="42456120"/>
<feature type="transmembrane region" description="Helical" evidence="1">
    <location>
        <begin position="131"/>
        <end position="156"/>
    </location>
</feature>
<feature type="transmembrane region" description="Helical" evidence="1">
    <location>
        <begin position="101"/>
        <end position="125"/>
    </location>
</feature>
<evidence type="ECO:0000313" key="5">
    <source>
        <dbReference type="Proteomes" id="UP000480929"/>
    </source>
</evidence>
<evidence type="ECO:0000313" key="3">
    <source>
        <dbReference type="EMBL" id="MSC33622.1"/>
    </source>
</evidence>
<protein>
    <submittedName>
        <fullName evidence="2">Cytochrome B</fullName>
    </submittedName>
</protein>
<accession>A0A6N7S7K5</accession>
<evidence type="ECO:0000256" key="1">
    <source>
        <dbReference type="SAM" id="Phobius"/>
    </source>
</evidence>
<dbReference type="EMBL" id="WKPJ01000017">
    <property type="protein sequence ID" value="MSA89867.1"/>
    <property type="molecule type" value="Genomic_DNA"/>
</dbReference>
<keyword evidence="1" id="KW-0812">Transmembrane</keyword>